<keyword evidence="3" id="KW-0805">Transcription regulation</keyword>
<keyword evidence="1" id="KW-0547">Nucleotide-binding</keyword>
<dbReference type="PRINTS" id="PR01590">
    <property type="entry name" value="HTHFIS"/>
</dbReference>
<dbReference type="InterPro" id="IPR000014">
    <property type="entry name" value="PAS"/>
</dbReference>
<dbReference type="Gene3D" id="1.10.10.60">
    <property type="entry name" value="Homeodomain-like"/>
    <property type="match status" value="1"/>
</dbReference>
<dbReference type="PROSITE" id="PS00688">
    <property type="entry name" value="SIGMA54_INTERACT_3"/>
    <property type="match status" value="1"/>
</dbReference>
<dbReference type="InterPro" id="IPR009057">
    <property type="entry name" value="Homeodomain-like_sf"/>
</dbReference>
<evidence type="ECO:0000313" key="8">
    <source>
        <dbReference type="EMBL" id="ABB37119.1"/>
    </source>
</evidence>
<dbReference type="InterPro" id="IPR003593">
    <property type="entry name" value="AAA+_ATPase"/>
</dbReference>
<reference evidence="8 9" key="1">
    <citation type="journal article" date="2011" name="J. Bacteriol.">
        <title>Complete genome sequence and updated annotation of Desulfovibrio alaskensis G20.</title>
        <authorList>
            <person name="Hauser L.J."/>
            <person name="Land M.L."/>
            <person name="Brown S.D."/>
            <person name="Larimer F."/>
            <person name="Keller K.L."/>
            <person name="Rapp-Giles B.J."/>
            <person name="Price M.N."/>
            <person name="Lin M."/>
            <person name="Bruce D.C."/>
            <person name="Detter J.C."/>
            <person name="Tapia R."/>
            <person name="Han C.S."/>
            <person name="Goodwin L.A."/>
            <person name="Cheng J.F."/>
            <person name="Pitluck S."/>
            <person name="Copeland A."/>
            <person name="Lucas S."/>
            <person name="Nolan M."/>
            <person name="Lapidus A.L."/>
            <person name="Palumbo A.V."/>
            <person name="Wall J.D."/>
        </authorList>
    </citation>
    <scope>NUCLEOTIDE SEQUENCE [LARGE SCALE GENOMIC DNA]</scope>
    <source>
        <strain evidence="9">ATCC BAA 1058 / DSM 17464 / G20</strain>
    </source>
</reference>
<evidence type="ECO:0000313" key="9">
    <source>
        <dbReference type="Proteomes" id="UP000002710"/>
    </source>
</evidence>
<evidence type="ECO:0000259" key="6">
    <source>
        <dbReference type="PROSITE" id="PS50045"/>
    </source>
</evidence>
<dbReference type="PANTHER" id="PTHR32071:SF57">
    <property type="entry name" value="C4-DICARBOXYLATE TRANSPORT TRANSCRIPTIONAL REGULATORY PROTEIN DCTD"/>
    <property type="match status" value="1"/>
</dbReference>
<dbReference type="PROSITE" id="PS50045">
    <property type="entry name" value="SIGMA54_INTERACT_4"/>
    <property type="match status" value="1"/>
</dbReference>
<dbReference type="GO" id="GO:0006355">
    <property type="term" value="P:regulation of DNA-templated transcription"/>
    <property type="evidence" value="ECO:0007669"/>
    <property type="project" value="InterPro"/>
</dbReference>
<dbReference type="InterPro" id="IPR025944">
    <property type="entry name" value="Sigma_54_int_dom_CS"/>
</dbReference>
<dbReference type="AlphaFoldDB" id="Q316M7"/>
<dbReference type="Gene3D" id="3.40.50.300">
    <property type="entry name" value="P-loop containing nucleotide triphosphate hydrolases"/>
    <property type="match status" value="1"/>
</dbReference>
<dbReference type="Pfam" id="PF02954">
    <property type="entry name" value="HTH_8"/>
    <property type="match status" value="1"/>
</dbReference>
<sequence length="491" mass="53694">MSDRTAKGTASAGVTPLVEGLFAMSVEAGPLLDTIPLPLAVISPERKVLFINEAAQVLTGFSLEEARGLHCMYVMRSSLCPDKCPLAKVEDTGAAVCVDANIVSKERRKIPVRATFAPVLAPDGSIAGYVEALEDIRILQELEIKQGWSYGFGDMIGHSHEMERIFQMVPGIAQTDSSVLVTGETGTGKDLLAEAIHNASARAKGPFVKVNCGALPETLLESELFGHSKGAFTGATESKPGRFRMAHNGTLFLTEIGDLPLSLQVKLLTFLDDKVIHPLGSTKGVNVDVRIVAATHRDLRQMVREGKFREDLLYRLNVVRFHMPPLRERGEDINLFLNHFVHVFSEEFGKKVTGFSQDALYFLENYAFPGNVRELRNVVEYCVNVCGQETIEVEHLPRYLMEQPAGVPAGTGYGVQPAPEAPPAGMMPPPGMPAPVSSAASGAVNWADMERKMILDALLQAKGRKNRAAEILGWARSTLWRKMKHYEIESS</sequence>
<feature type="domain" description="Sigma-54 factor interaction" evidence="6">
    <location>
        <begin position="155"/>
        <end position="384"/>
    </location>
</feature>
<gene>
    <name evidence="8" type="ordered locus">Dde_0318</name>
</gene>
<evidence type="ECO:0000256" key="2">
    <source>
        <dbReference type="ARBA" id="ARBA00022840"/>
    </source>
</evidence>
<dbReference type="InterPro" id="IPR035965">
    <property type="entry name" value="PAS-like_dom_sf"/>
</dbReference>
<dbReference type="InterPro" id="IPR058031">
    <property type="entry name" value="AAA_lid_NorR"/>
</dbReference>
<dbReference type="SUPFAM" id="SSF52540">
    <property type="entry name" value="P-loop containing nucleoside triphosphate hydrolases"/>
    <property type="match status" value="1"/>
</dbReference>
<dbReference type="EMBL" id="CP000112">
    <property type="protein sequence ID" value="ABB37119.1"/>
    <property type="molecule type" value="Genomic_DNA"/>
</dbReference>
<dbReference type="RefSeq" id="WP_011366460.1">
    <property type="nucleotide sequence ID" value="NC_007519.1"/>
</dbReference>
<dbReference type="CDD" id="cd00130">
    <property type="entry name" value="PAS"/>
    <property type="match status" value="1"/>
</dbReference>
<dbReference type="PROSITE" id="PS50112">
    <property type="entry name" value="PAS"/>
    <property type="match status" value="1"/>
</dbReference>
<dbReference type="Gene3D" id="3.30.450.20">
    <property type="entry name" value="PAS domain"/>
    <property type="match status" value="1"/>
</dbReference>
<dbReference type="InterPro" id="IPR002078">
    <property type="entry name" value="Sigma_54_int"/>
</dbReference>
<dbReference type="FunFam" id="3.40.50.300:FF:000006">
    <property type="entry name" value="DNA-binding transcriptional regulator NtrC"/>
    <property type="match status" value="1"/>
</dbReference>
<evidence type="ECO:0000256" key="5">
    <source>
        <dbReference type="SAM" id="MobiDB-lite"/>
    </source>
</evidence>
<name>Q316M7_OLEA2</name>
<dbReference type="GO" id="GO:0043565">
    <property type="term" value="F:sequence-specific DNA binding"/>
    <property type="evidence" value="ECO:0007669"/>
    <property type="project" value="InterPro"/>
</dbReference>
<dbReference type="HOGENOM" id="CLU_000445_8_1_7"/>
<dbReference type="eggNOG" id="COG3829">
    <property type="taxonomic scope" value="Bacteria"/>
</dbReference>
<dbReference type="Pfam" id="PF25601">
    <property type="entry name" value="AAA_lid_14"/>
    <property type="match status" value="1"/>
</dbReference>
<accession>Q316M7</accession>
<dbReference type="SUPFAM" id="SSF46689">
    <property type="entry name" value="Homeodomain-like"/>
    <property type="match status" value="1"/>
</dbReference>
<dbReference type="SMART" id="SM00382">
    <property type="entry name" value="AAA"/>
    <property type="match status" value="1"/>
</dbReference>
<proteinExistence type="predicted"/>
<dbReference type="PROSITE" id="PS00675">
    <property type="entry name" value="SIGMA54_INTERACT_1"/>
    <property type="match status" value="1"/>
</dbReference>
<dbReference type="SUPFAM" id="SSF55785">
    <property type="entry name" value="PYP-like sensor domain (PAS domain)"/>
    <property type="match status" value="1"/>
</dbReference>
<dbReference type="STRING" id="207559.Dde_0318"/>
<dbReference type="KEGG" id="dde:Dde_0318"/>
<dbReference type="CDD" id="cd00009">
    <property type="entry name" value="AAA"/>
    <property type="match status" value="1"/>
</dbReference>
<evidence type="ECO:0000256" key="4">
    <source>
        <dbReference type="ARBA" id="ARBA00023163"/>
    </source>
</evidence>
<evidence type="ECO:0000259" key="7">
    <source>
        <dbReference type="PROSITE" id="PS50112"/>
    </source>
</evidence>
<organism evidence="8 9">
    <name type="scientific">Oleidesulfovibrio alaskensis (strain ATCC BAA-1058 / DSM 17464 / G20)</name>
    <name type="common">Desulfovibrio alaskensis</name>
    <dbReference type="NCBI Taxonomy" id="207559"/>
    <lineage>
        <taxon>Bacteria</taxon>
        <taxon>Pseudomonadati</taxon>
        <taxon>Thermodesulfobacteriota</taxon>
        <taxon>Desulfovibrionia</taxon>
        <taxon>Desulfovibrionales</taxon>
        <taxon>Desulfovibrionaceae</taxon>
        <taxon>Oleidesulfovibrio</taxon>
    </lineage>
</organism>
<dbReference type="InterPro" id="IPR002197">
    <property type="entry name" value="HTH_Fis"/>
</dbReference>
<evidence type="ECO:0000256" key="3">
    <source>
        <dbReference type="ARBA" id="ARBA00023015"/>
    </source>
</evidence>
<dbReference type="Pfam" id="PF13426">
    <property type="entry name" value="PAS_9"/>
    <property type="match status" value="1"/>
</dbReference>
<feature type="compositionally biased region" description="Pro residues" evidence="5">
    <location>
        <begin position="419"/>
        <end position="433"/>
    </location>
</feature>
<protein>
    <submittedName>
        <fullName evidence="8">PAS modulated sigma54 specific transcriptional regulator, Fis family</fullName>
    </submittedName>
</protein>
<dbReference type="Proteomes" id="UP000002710">
    <property type="component" value="Chromosome"/>
</dbReference>
<feature type="region of interest" description="Disordered" evidence="5">
    <location>
        <begin position="411"/>
        <end position="433"/>
    </location>
</feature>
<dbReference type="InterPro" id="IPR027417">
    <property type="entry name" value="P-loop_NTPase"/>
</dbReference>
<dbReference type="GO" id="GO:0005524">
    <property type="term" value="F:ATP binding"/>
    <property type="evidence" value="ECO:0007669"/>
    <property type="project" value="UniProtKB-KW"/>
</dbReference>
<keyword evidence="2" id="KW-0067">ATP-binding</keyword>
<dbReference type="InterPro" id="IPR025662">
    <property type="entry name" value="Sigma_54_int_dom_ATP-bd_1"/>
</dbReference>
<keyword evidence="9" id="KW-1185">Reference proteome</keyword>
<dbReference type="Gene3D" id="1.10.8.60">
    <property type="match status" value="1"/>
</dbReference>
<feature type="domain" description="PAS" evidence="7">
    <location>
        <begin position="31"/>
        <end position="68"/>
    </location>
</feature>
<dbReference type="PANTHER" id="PTHR32071">
    <property type="entry name" value="TRANSCRIPTIONAL REGULATORY PROTEIN"/>
    <property type="match status" value="1"/>
</dbReference>
<keyword evidence="4" id="KW-0804">Transcription</keyword>
<dbReference type="Pfam" id="PF00158">
    <property type="entry name" value="Sigma54_activat"/>
    <property type="match status" value="1"/>
</dbReference>
<evidence type="ECO:0000256" key="1">
    <source>
        <dbReference type="ARBA" id="ARBA00022741"/>
    </source>
</evidence>